<evidence type="ECO:0000313" key="4">
    <source>
        <dbReference type="Proteomes" id="UP001143981"/>
    </source>
</evidence>
<protein>
    <submittedName>
        <fullName evidence="3">Uncharacterized protein</fullName>
    </submittedName>
</protein>
<comment type="caution">
    <text evidence="3">The sequence shown here is derived from an EMBL/GenBank/DDBJ whole genome shotgun (WGS) entry which is preliminary data.</text>
</comment>
<feature type="region of interest" description="Disordered" evidence="2">
    <location>
        <begin position="240"/>
        <end position="262"/>
    </location>
</feature>
<feature type="compositionally biased region" description="Basic and acidic residues" evidence="2">
    <location>
        <begin position="186"/>
        <end position="199"/>
    </location>
</feature>
<gene>
    <name evidence="3" type="ORF">LPJ61_001787</name>
</gene>
<evidence type="ECO:0000256" key="1">
    <source>
        <dbReference type="SAM" id="Coils"/>
    </source>
</evidence>
<feature type="coiled-coil region" evidence="1">
    <location>
        <begin position="495"/>
        <end position="522"/>
    </location>
</feature>
<proteinExistence type="predicted"/>
<dbReference type="EMBL" id="JANBOI010000179">
    <property type="protein sequence ID" value="KAJ1732968.1"/>
    <property type="molecule type" value="Genomic_DNA"/>
</dbReference>
<name>A0A9W7Y9F1_9FUNG</name>
<accession>A0A9W7Y9F1</accession>
<organism evidence="3 4">
    <name type="scientific">Coemansia biformis</name>
    <dbReference type="NCBI Taxonomy" id="1286918"/>
    <lineage>
        <taxon>Eukaryota</taxon>
        <taxon>Fungi</taxon>
        <taxon>Fungi incertae sedis</taxon>
        <taxon>Zoopagomycota</taxon>
        <taxon>Kickxellomycotina</taxon>
        <taxon>Kickxellomycetes</taxon>
        <taxon>Kickxellales</taxon>
        <taxon>Kickxellaceae</taxon>
        <taxon>Coemansia</taxon>
    </lineage>
</organism>
<sequence length="536" mass="58877">MMKTGAKMQKLSLQVKGCFDGLKRRRRSGFSSDGSSQRSSAEMEIIHVSMEESRRATRPPEAVANMAPMNYWVTSDDESSIYSCGSPSRDLSYVDILDEAEPESPSEFMPLRSAPRPAPKVKAFKPVPGPGGVHRSSPRAEAPKPVPKAGAPRAVPESAAPKPVPKIGAPKPVPKIGAPRTASKAEAPRPEASRAESSSRVKMAVAPRTAKERRFSREEWQEKADEAVFGSFRGLKQLKGARSIESDDDDDGSTATEHRVPRIAKQASGISVRAGQSPNVLCTTALSDLLFTTNAQVDTDLHDMMEDYVNGRGLSNLTDDFEAVVEHAYAGFLKAAQPILEITGETTRQPAEHRNAAPSLRRYPSSRYEGSMESLLSELVDCYTTQTEESRRVTGAGWQYSCERASTRKSAAAEDQMTMLGIDIVKYTKDQLRRYAATSIAKYISSQVLISTGIENDLADRLDSSAQTLRTALQQKSTIESLHANKEDMGNNCDLAAMRKKIIRLRNAVRQLKDDARDASNIRRIFEMALLEIQLL</sequence>
<evidence type="ECO:0000313" key="3">
    <source>
        <dbReference type="EMBL" id="KAJ1732968.1"/>
    </source>
</evidence>
<feature type="region of interest" description="Disordered" evidence="2">
    <location>
        <begin position="99"/>
        <end position="220"/>
    </location>
</feature>
<dbReference type="Proteomes" id="UP001143981">
    <property type="component" value="Unassembled WGS sequence"/>
</dbReference>
<keyword evidence="4" id="KW-1185">Reference proteome</keyword>
<keyword evidence="1" id="KW-0175">Coiled coil</keyword>
<dbReference type="AlphaFoldDB" id="A0A9W7Y9F1"/>
<evidence type="ECO:0000256" key="2">
    <source>
        <dbReference type="SAM" id="MobiDB-lite"/>
    </source>
</evidence>
<dbReference type="OrthoDB" id="5557105at2759"/>
<feature type="compositionally biased region" description="Basic and acidic residues" evidence="2">
    <location>
        <begin position="209"/>
        <end position="220"/>
    </location>
</feature>
<reference evidence="3" key="1">
    <citation type="submission" date="2022-07" db="EMBL/GenBank/DDBJ databases">
        <title>Phylogenomic reconstructions and comparative analyses of Kickxellomycotina fungi.</title>
        <authorList>
            <person name="Reynolds N.K."/>
            <person name="Stajich J.E."/>
            <person name="Barry K."/>
            <person name="Grigoriev I.V."/>
            <person name="Crous P."/>
            <person name="Smith M.E."/>
        </authorList>
    </citation>
    <scope>NUCLEOTIDE SEQUENCE</scope>
    <source>
        <strain evidence="3">BCRC 34381</strain>
    </source>
</reference>